<keyword evidence="1" id="KW-0812">Transmembrane</keyword>
<name>A0A9K3D2U2_9EUKA</name>
<gene>
    <name evidence="2" type="ORF">KIPB_009051</name>
</gene>
<feature type="transmembrane region" description="Helical" evidence="1">
    <location>
        <begin position="119"/>
        <end position="145"/>
    </location>
</feature>
<protein>
    <recommendedName>
        <fullName evidence="4">Transmembrane protein</fullName>
    </recommendedName>
</protein>
<keyword evidence="1" id="KW-0472">Membrane</keyword>
<evidence type="ECO:0000256" key="1">
    <source>
        <dbReference type="SAM" id="Phobius"/>
    </source>
</evidence>
<dbReference type="AlphaFoldDB" id="A0A9K3D2U2"/>
<accession>A0A9K3D2U2</accession>
<evidence type="ECO:0008006" key="4">
    <source>
        <dbReference type="Google" id="ProtNLM"/>
    </source>
</evidence>
<dbReference type="Proteomes" id="UP000265618">
    <property type="component" value="Unassembled WGS sequence"/>
</dbReference>
<sequence length="258" mass="28141">MVSAPDMSVFRAKSTAVAADVTPETATLIAFLWPLFHLIAAVPVLRRGIALSDPRFWRVYAFYYAGVSSMVYMGIRGLRAGRSSAAQAMRFVGGLLWGCGHFLVLILPFKSTGFIASHLADCVTFMVIMSLYSFVPLVMQAGFALRTFLLSNLARNTDEFWSVSWPPALTSAILSLLGCILTVLISNISALETLLLDTVHIHPTFLAFPALPLSLATMGRCGASAYAGLQRVLRSRRGQRQEQAAAAPASDFYKKKQQ</sequence>
<feature type="transmembrane region" description="Helical" evidence="1">
    <location>
        <begin position="57"/>
        <end position="75"/>
    </location>
</feature>
<feature type="transmembrane region" description="Helical" evidence="1">
    <location>
        <begin position="26"/>
        <end position="45"/>
    </location>
</feature>
<proteinExistence type="predicted"/>
<keyword evidence="1" id="KW-1133">Transmembrane helix</keyword>
<evidence type="ECO:0000313" key="2">
    <source>
        <dbReference type="EMBL" id="GIQ87082.1"/>
    </source>
</evidence>
<feature type="transmembrane region" description="Helical" evidence="1">
    <location>
        <begin position="165"/>
        <end position="185"/>
    </location>
</feature>
<keyword evidence="3" id="KW-1185">Reference proteome</keyword>
<reference evidence="2 3" key="1">
    <citation type="journal article" date="2018" name="PLoS ONE">
        <title>The draft genome of Kipferlia bialata reveals reductive genome evolution in fornicate parasites.</title>
        <authorList>
            <person name="Tanifuji G."/>
            <person name="Takabayashi S."/>
            <person name="Kume K."/>
            <person name="Takagi M."/>
            <person name="Nakayama T."/>
            <person name="Kamikawa R."/>
            <person name="Inagaki Y."/>
            <person name="Hashimoto T."/>
        </authorList>
    </citation>
    <scope>NUCLEOTIDE SEQUENCE [LARGE SCALE GENOMIC DNA]</scope>
    <source>
        <strain evidence="2">NY0173</strain>
    </source>
</reference>
<evidence type="ECO:0000313" key="3">
    <source>
        <dbReference type="Proteomes" id="UP000265618"/>
    </source>
</evidence>
<feature type="transmembrane region" description="Helical" evidence="1">
    <location>
        <begin position="87"/>
        <end position="107"/>
    </location>
</feature>
<organism evidence="2 3">
    <name type="scientific">Kipferlia bialata</name>
    <dbReference type="NCBI Taxonomy" id="797122"/>
    <lineage>
        <taxon>Eukaryota</taxon>
        <taxon>Metamonada</taxon>
        <taxon>Carpediemonas-like organisms</taxon>
        <taxon>Kipferlia</taxon>
    </lineage>
</organism>
<dbReference type="EMBL" id="BDIP01002959">
    <property type="protein sequence ID" value="GIQ87082.1"/>
    <property type="molecule type" value="Genomic_DNA"/>
</dbReference>
<comment type="caution">
    <text evidence="2">The sequence shown here is derived from an EMBL/GenBank/DDBJ whole genome shotgun (WGS) entry which is preliminary data.</text>
</comment>